<dbReference type="Proteomes" id="UP000678393">
    <property type="component" value="Unassembled WGS sequence"/>
</dbReference>
<dbReference type="InterPro" id="IPR008978">
    <property type="entry name" value="HSP20-like_chaperone"/>
</dbReference>
<dbReference type="InterPro" id="IPR002068">
    <property type="entry name" value="A-crystallin/Hsp20_dom"/>
</dbReference>
<dbReference type="PRINTS" id="PR00299">
    <property type="entry name" value="ACRYSTALLIN"/>
</dbReference>
<dbReference type="CDD" id="cd06526">
    <property type="entry name" value="metazoan_ACD"/>
    <property type="match status" value="1"/>
</dbReference>
<keyword evidence="5" id="KW-1185">Reference proteome</keyword>
<dbReference type="EMBL" id="CAJHNH020008523">
    <property type="protein sequence ID" value="CAG5136355.1"/>
    <property type="molecule type" value="Genomic_DNA"/>
</dbReference>
<organism evidence="4 5">
    <name type="scientific">Candidula unifasciata</name>
    <dbReference type="NCBI Taxonomy" id="100452"/>
    <lineage>
        <taxon>Eukaryota</taxon>
        <taxon>Metazoa</taxon>
        <taxon>Spiralia</taxon>
        <taxon>Lophotrochozoa</taxon>
        <taxon>Mollusca</taxon>
        <taxon>Gastropoda</taxon>
        <taxon>Heterobranchia</taxon>
        <taxon>Euthyneura</taxon>
        <taxon>Panpulmonata</taxon>
        <taxon>Eupulmonata</taxon>
        <taxon>Stylommatophora</taxon>
        <taxon>Helicina</taxon>
        <taxon>Helicoidea</taxon>
        <taxon>Geomitridae</taxon>
        <taxon>Candidula</taxon>
    </lineage>
</organism>
<dbReference type="PANTHER" id="PTHR45640:SF26">
    <property type="entry name" value="RE23625P"/>
    <property type="match status" value="1"/>
</dbReference>
<dbReference type="GO" id="GO:0005634">
    <property type="term" value="C:nucleus"/>
    <property type="evidence" value="ECO:0007669"/>
    <property type="project" value="TreeGrafter"/>
</dbReference>
<dbReference type="PANTHER" id="PTHR45640">
    <property type="entry name" value="HEAT SHOCK PROTEIN HSP-12.2-RELATED"/>
    <property type="match status" value="1"/>
</dbReference>
<protein>
    <recommendedName>
        <fullName evidence="3">SHSP domain-containing protein</fullName>
    </recommendedName>
</protein>
<reference evidence="4" key="1">
    <citation type="submission" date="2021-04" db="EMBL/GenBank/DDBJ databases">
        <authorList>
            <consortium name="Molecular Ecology Group"/>
        </authorList>
    </citation>
    <scope>NUCLEOTIDE SEQUENCE</scope>
</reference>
<proteinExistence type="inferred from homology"/>
<dbReference type="GO" id="GO:0005737">
    <property type="term" value="C:cytoplasm"/>
    <property type="evidence" value="ECO:0007669"/>
    <property type="project" value="TreeGrafter"/>
</dbReference>
<dbReference type="SUPFAM" id="SSF49764">
    <property type="entry name" value="HSP20-like chaperones"/>
    <property type="match status" value="1"/>
</dbReference>
<accession>A0A8S4A887</accession>
<dbReference type="Pfam" id="PF00011">
    <property type="entry name" value="HSP20"/>
    <property type="match status" value="1"/>
</dbReference>
<name>A0A8S4A887_9EUPU</name>
<evidence type="ECO:0000313" key="5">
    <source>
        <dbReference type="Proteomes" id="UP000678393"/>
    </source>
</evidence>
<dbReference type="AlphaFoldDB" id="A0A8S4A887"/>
<gene>
    <name evidence="4" type="ORF">CUNI_LOCUS21913</name>
</gene>
<sequence length="169" mass="19731">MERLIPIQRENWSFFDRQRQVFSTLAKRDDSEFSEFDRELERIRNEMFTLTAPDFSDAGSSYLKPDRPIVSDEEGNKRLSLRFDCKDFKPEEISVKTVDNKLMVHAKHTEESPGRKVYREYSRQYVLPQKIDPLTLKSTLALDGVLSIEAPAPPTVEAPRERILPVMRL</sequence>
<evidence type="ECO:0000259" key="3">
    <source>
        <dbReference type="PROSITE" id="PS01031"/>
    </source>
</evidence>
<evidence type="ECO:0000256" key="2">
    <source>
        <dbReference type="RuleBase" id="RU003616"/>
    </source>
</evidence>
<dbReference type="InterPro" id="IPR001436">
    <property type="entry name" value="Alpha-crystallin/sHSP_animal"/>
</dbReference>
<dbReference type="GO" id="GO:0042026">
    <property type="term" value="P:protein refolding"/>
    <property type="evidence" value="ECO:0007669"/>
    <property type="project" value="TreeGrafter"/>
</dbReference>
<dbReference type="Gene3D" id="2.60.40.790">
    <property type="match status" value="1"/>
</dbReference>
<dbReference type="GO" id="GO:0051082">
    <property type="term" value="F:unfolded protein binding"/>
    <property type="evidence" value="ECO:0007669"/>
    <property type="project" value="TreeGrafter"/>
</dbReference>
<evidence type="ECO:0000313" key="4">
    <source>
        <dbReference type="EMBL" id="CAG5136355.1"/>
    </source>
</evidence>
<dbReference type="OrthoDB" id="10060792at2759"/>
<dbReference type="PROSITE" id="PS01031">
    <property type="entry name" value="SHSP"/>
    <property type="match status" value="1"/>
</dbReference>
<comment type="caution">
    <text evidence="4">The sequence shown here is derived from an EMBL/GenBank/DDBJ whole genome shotgun (WGS) entry which is preliminary data.</text>
</comment>
<evidence type="ECO:0000256" key="1">
    <source>
        <dbReference type="PROSITE-ProRule" id="PRU00285"/>
    </source>
</evidence>
<comment type="similarity">
    <text evidence="1 2">Belongs to the small heat shock protein (HSP20) family.</text>
</comment>
<dbReference type="GO" id="GO:0009408">
    <property type="term" value="P:response to heat"/>
    <property type="evidence" value="ECO:0007669"/>
    <property type="project" value="TreeGrafter"/>
</dbReference>
<feature type="domain" description="SHSP" evidence="3">
    <location>
        <begin position="60"/>
        <end position="167"/>
    </location>
</feature>